<keyword evidence="6" id="KW-1185">Reference proteome</keyword>
<feature type="domain" description="Pre-toxin TG" evidence="4">
    <location>
        <begin position="108"/>
        <end position="184"/>
    </location>
</feature>
<sequence length="224" mass="25309">MEIKVKPEQLEQIAKNISEMQRHSQNIQQNLNQAMFSIQMQWQGATSQRFYGEYMRSTKLMEGYIHKLQETEKDLRRIAQKFRQADEEYQKKQVEKAKETTKKEKKEEKSWWEKGLDEAAEFFGVNDVIRAVTGIDPVTGKELSTKERLIATGWALLNVIPVGKVASLAGKAIKYGGKIVVEAVGKGGKAFLDVATKVPSKVKEGVSFVASKTKSLVDKVGDLW</sequence>
<protein>
    <submittedName>
        <fullName evidence="5">WXG100 family type VII secretion target</fullName>
    </submittedName>
</protein>
<dbReference type="InterPro" id="IPR027797">
    <property type="entry name" value="PT-TG_dom"/>
</dbReference>
<feature type="coiled-coil region" evidence="3">
    <location>
        <begin position="61"/>
        <end position="109"/>
    </location>
</feature>
<gene>
    <name evidence="5" type="ORF">U2I54_27580</name>
</gene>
<dbReference type="Gene3D" id="1.10.287.850">
    <property type="entry name" value="HP0062-like domain"/>
    <property type="match status" value="1"/>
</dbReference>
<keyword evidence="3" id="KW-0175">Coiled coil</keyword>
<keyword evidence="2" id="KW-0964">Secreted</keyword>
<evidence type="ECO:0000256" key="2">
    <source>
        <dbReference type="ARBA" id="ARBA00022525"/>
    </source>
</evidence>
<dbReference type="Pfam" id="PF06013">
    <property type="entry name" value="WXG100"/>
    <property type="match status" value="1"/>
</dbReference>
<proteinExistence type="predicted"/>
<feature type="non-terminal residue" evidence="5">
    <location>
        <position position="224"/>
    </location>
</feature>
<dbReference type="InterPro" id="IPR036689">
    <property type="entry name" value="ESAT-6-like_sf"/>
</dbReference>
<accession>A0ABU5K4K9</accession>
<dbReference type="EMBL" id="JAXOVW010000201">
    <property type="protein sequence ID" value="MDZ5610655.1"/>
    <property type="molecule type" value="Genomic_DNA"/>
</dbReference>
<name>A0ABU5K4K9_9BACI</name>
<dbReference type="InterPro" id="IPR010310">
    <property type="entry name" value="T7SS_ESAT-6-like"/>
</dbReference>
<evidence type="ECO:0000313" key="5">
    <source>
        <dbReference type="EMBL" id="MDZ5610655.1"/>
    </source>
</evidence>
<evidence type="ECO:0000313" key="6">
    <source>
        <dbReference type="Proteomes" id="UP001291930"/>
    </source>
</evidence>
<dbReference type="SUPFAM" id="SSF140453">
    <property type="entry name" value="EsxAB dimer-like"/>
    <property type="match status" value="1"/>
</dbReference>
<dbReference type="Pfam" id="PF14449">
    <property type="entry name" value="PT-TG"/>
    <property type="match status" value="1"/>
</dbReference>
<evidence type="ECO:0000256" key="1">
    <source>
        <dbReference type="ARBA" id="ARBA00004613"/>
    </source>
</evidence>
<organism evidence="5 6">
    <name type="scientific">Bacillus bingmayongensis</name>
    <dbReference type="NCBI Taxonomy" id="1150157"/>
    <lineage>
        <taxon>Bacteria</taxon>
        <taxon>Bacillati</taxon>
        <taxon>Bacillota</taxon>
        <taxon>Bacilli</taxon>
        <taxon>Bacillales</taxon>
        <taxon>Bacillaceae</taxon>
        <taxon>Bacillus</taxon>
    </lineage>
</organism>
<dbReference type="RefSeq" id="WP_374219827.1">
    <property type="nucleotide sequence ID" value="NZ_JAXOVW010000201.1"/>
</dbReference>
<evidence type="ECO:0000259" key="4">
    <source>
        <dbReference type="Pfam" id="PF14449"/>
    </source>
</evidence>
<reference evidence="6" key="1">
    <citation type="submission" date="2023-11" db="EMBL/GenBank/DDBJ databases">
        <title>Genome Sequence of Bacillus pseudomycoides stain BUPM19.</title>
        <authorList>
            <person name="Farhat A."/>
        </authorList>
    </citation>
    <scope>NUCLEOTIDE SEQUENCE [LARGE SCALE GENOMIC DNA]</scope>
    <source>
        <strain evidence="6">BUPM19</strain>
    </source>
</reference>
<comment type="subcellular location">
    <subcellularLocation>
        <location evidence="1">Secreted</location>
    </subcellularLocation>
</comment>
<evidence type="ECO:0000256" key="3">
    <source>
        <dbReference type="SAM" id="Coils"/>
    </source>
</evidence>
<dbReference type="Proteomes" id="UP001291930">
    <property type="component" value="Unassembled WGS sequence"/>
</dbReference>
<comment type="caution">
    <text evidence="5">The sequence shown here is derived from an EMBL/GenBank/DDBJ whole genome shotgun (WGS) entry which is preliminary data.</text>
</comment>
<dbReference type="NCBIfam" id="TIGR03930">
    <property type="entry name" value="WXG100_ESAT6"/>
    <property type="match status" value="1"/>
</dbReference>